<comment type="caution">
    <text evidence="1">The sequence shown here is derived from an EMBL/GenBank/DDBJ whole genome shotgun (WGS) entry which is preliminary data.</text>
</comment>
<name>A0A434A6L0_9FLAO</name>
<dbReference type="OrthoDB" id="1361963at2"/>
<protein>
    <submittedName>
        <fullName evidence="1">Uncharacterized protein</fullName>
    </submittedName>
</protein>
<dbReference type="AlphaFoldDB" id="A0A434A6L0"/>
<sequence length="116" mass="13226">MKYKKSAVTILLIIFLFVLFSSSFFGNIWGALIDPNYYIPKQSSVFIFNATVMQNGSSDAWIYGEDYNNYYYNTGLTKEEIILFTKEEAKKCPNFNALNSKTWCGVQQAGISESPK</sequence>
<dbReference type="RefSeq" id="WP_127338639.1">
    <property type="nucleotide sequence ID" value="NZ_QWDM01000007.1"/>
</dbReference>
<dbReference type="Proteomes" id="UP000288102">
    <property type="component" value="Unassembled WGS sequence"/>
</dbReference>
<organism evidence="1 2">
    <name type="scientific">Flavobacterium cupreum</name>
    <dbReference type="NCBI Taxonomy" id="2133766"/>
    <lineage>
        <taxon>Bacteria</taxon>
        <taxon>Pseudomonadati</taxon>
        <taxon>Bacteroidota</taxon>
        <taxon>Flavobacteriia</taxon>
        <taxon>Flavobacteriales</taxon>
        <taxon>Flavobacteriaceae</taxon>
        <taxon>Flavobacterium</taxon>
    </lineage>
</organism>
<reference evidence="2" key="1">
    <citation type="journal article" date="2019" name="Syst. Appl. Microbiol.">
        <title>Flavobacterium circumlabens sp. nov. and Flavobacterium cupreum sp. nov., two psychrotrophic species isolated from Antarctic environmental samples.</title>
        <authorList>
            <person name="Kralova S."/>
            <person name="Busse H.-J."/>
            <person name="Svec P."/>
            <person name="Maslanova I."/>
            <person name="Stankova E."/>
            <person name="Bartak M."/>
            <person name="Sedlacek I."/>
        </authorList>
    </citation>
    <scope>NUCLEOTIDE SEQUENCE [LARGE SCALE GENOMIC DNA]</scope>
    <source>
        <strain evidence="2">CCM 8825</strain>
    </source>
</reference>
<accession>A0A434A6L0</accession>
<dbReference type="EMBL" id="QWDM01000007">
    <property type="protein sequence ID" value="RUT69962.1"/>
    <property type="molecule type" value="Genomic_DNA"/>
</dbReference>
<keyword evidence="2" id="KW-1185">Reference proteome</keyword>
<evidence type="ECO:0000313" key="1">
    <source>
        <dbReference type="EMBL" id="RUT69962.1"/>
    </source>
</evidence>
<proteinExistence type="predicted"/>
<gene>
    <name evidence="1" type="ORF">D0817_12270</name>
</gene>
<evidence type="ECO:0000313" key="2">
    <source>
        <dbReference type="Proteomes" id="UP000288102"/>
    </source>
</evidence>